<evidence type="ECO:0000313" key="12">
    <source>
        <dbReference type="Proteomes" id="UP001528411"/>
    </source>
</evidence>
<dbReference type="InterPro" id="IPR027417">
    <property type="entry name" value="P-loop_NTPase"/>
</dbReference>
<proteinExistence type="inferred from homology"/>
<keyword evidence="6" id="KW-0067">ATP-binding</keyword>
<dbReference type="RefSeq" id="WP_272181353.1">
    <property type="nucleotide sequence ID" value="NZ_JAQOMS010000002.1"/>
</dbReference>
<evidence type="ECO:0000256" key="9">
    <source>
        <dbReference type="SAM" id="MobiDB-lite"/>
    </source>
</evidence>
<evidence type="ECO:0000313" key="11">
    <source>
        <dbReference type="EMBL" id="MDC2890052.1"/>
    </source>
</evidence>
<evidence type="ECO:0000259" key="10">
    <source>
        <dbReference type="Pfam" id="PF13614"/>
    </source>
</evidence>
<dbReference type="NCBIfam" id="TIGR01007">
    <property type="entry name" value="eps_fam"/>
    <property type="match status" value="1"/>
</dbReference>
<dbReference type="CDD" id="cd05387">
    <property type="entry name" value="BY-kinase"/>
    <property type="match status" value="1"/>
</dbReference>
<keyword evidence="3" id="KW-0808">Transferase</keyword>
<feature type="compositionally biased region" description="Basic and acidic residues" evidence="9">
    <location>
        <begin position="72"/>
        <end position="85"/>
    </location>
</feature>
<feature type="compositionally biased region" description="Basic and acidic residues" evidence="9">
    <location>
        <begin position="336"/>
        <end position="371"/>
    </location>
</feature>
<dbReference type="InterPro" id="IPR005702">
    <property type="entry name" value="Wzc-like_C"/>
</dbReference>
<keyword evidence="5" id="KW-0418">Kinase</keyword>
<evidence type="ECO:0000256" key="5">
    <source>
        <dbReference type="ARBA" id="ARBA00022777"/>
    </source>
</evidence>
<name>A0ABT5FEU3_9GAMM</name>
<dbReference type="Pfam" id="PF13614">
    <property type="entry name" value="AAA_31"/>
    <property type="match status" value="1"/>
</dbReference>
<dbReference type="Proteomes" id="UP001528411">
    <property type="component" value="Unassembled WGS sequence"/>
</dbReference>
<dbReference type="InterPro" id="IPR025669">
    <property type="entry name" value="AAA_dom"/>
</dbReference>
<dbReference type="EC" id="2.7.10.2" evidence="2"/>
<dbReference type="PANTHER" id="PTHR32309">
    <property type="entry name" value="TYROSINE-PROTEIN KINASE"/>
    <property type="match status" value="1"/>
</dbReference>
<comment type="caution">
    <text evidence="11">The sequence shown here is derived from an EMBL/GenBank/DDBJ whole genome shotgun (WGS) entry which is preliminary data.</text>
</comment>
<reference evidence="11 12" key="1">
    <citation type="submission" date="2023-01" db="EMBL/GenBank/DDBJ databases">
        <title>Psychrosphaera sp. nov., isolated from marine algae.</title>
        <authorList>
            <person name="Bayburt H."/>
            <person name="Choi B.J."/>
            <person name="Kim J.M."/>
            <person name="Choi D.G."/>
            <person name="Jeon C.O."/>
        </authorList>
    </citation>
    <scope>NUCLEOTIDE SEQUENCE [LARGE SCALE GENOMIC DNA]</scope>
    <source>
        <strain evidence="11 12">G1-22</strain>
    </source>
</reference>
<dbReference type="NCBIfam" id="TIGR03018">
    <property type="entry name" value="pepcterm_TyrKin"/>
    <property type="match status" value="1"/>
</dbReference>
<dbReference type="EMBL" id="JAQOMS010000002">
    <property type="protein sequence ID" value="MDC2890052.1"/>
    <property type="molecule type" value="Genomic_DNA"/>
</dbReference>
<comment type="similarity">
    <text evidence="1">Belongs to the CpsD/CapB family.</text>
</comment>
<keyword evidence="4" id="KW-0547">Nucleotide-binding</keyword>
<keyword evidence="12" id="KW-1185">Reference proteome</keyword>
<evidence type="ECO:0000256" key="6">
    <source>
        <dbReference type="ARBA" id="ARBA00022840"/>
    </source>
</evidence>
<evidence type="ECO:0000256" key="3">
    <source>
        <dbReference type="ARBA" id="ARBA00022679"/>
    </source>
</evidence>
<gene>
    <name evidence="11" type="ORF">PN838_16340</name>
</gene>
<evidence type="ECO:0000256" key="4">
    <source>
        <dbReference type="ARBA" id="ARBA00022741"/>
    </source>
</evidence>
<feature type="region of interest" description="Disordered" evidence="9">
    <location>
        <begin position="321"/>
        <end position="371"/>
    </location>
</feature>
<dbReference type="Gene3D" id="3.40.50.300">
    <property type="entry name" value="P-loop containing nucleotide triphosphate hydrolases"/>
    <property type="match status" value="1"/>
</dbReference>
<feature type="region of interest" description="Disordered" evidence="9">
    <location>
        <begin position="59"/>
        <end position="88"/>
    </location>
</feature>
<evidence type="ECO:0000256" key="2">
    <source>
        <dbReference type="ARBA" id="ARBA00011903"/>
    </source>
</evidence>
<sequence length="371" mass="40273">MDNKKVSAPTEQTADAIQTPAASAKPSQPVTAKVNKQLGAGISEAELVAAGIVEGEKVSASQPVIKPTNAHRASDNTHISADKKSKSSRPPLVIDLEALEKRGFVTLRNKRSLINEEYRSIKRKLLSNAFGPISKTIKHSNLILVSSSKPNEGKTFTSLNLALSIALEQDKTVLLVDSDVLKPSVSRELNIGKNVGLIEYLLGEEKDVASIMYHTNIDGLRVIPAGLPHHLSNELLSSDKMMKLIEEFATRYPDRIVVFDAPPLLGVNETAIMAEQCGQGVVVVEEHKSKLADVKKAVDLLPAEMAVGFVINKVTSSSEDQGYGYYYGASEEDEEKDAKDDGKNKGKDKAAKKSKSDDKAKTDDKKNLKTR</sequence>
<dbReference type="InterPro" id="IPR050445">
    <property type="entry name" value="Bact_polysacc_biosynth/exp"/>
</dbReference>
<evidence type="ECO:0000256" key="1">
    <source>
        <dbReference type="ARBA" id="ARBA00007316"/>
    </source>
</evidence>
<feature type="domain" description="AAA" evidence="10">
    <location>
        <begin position="142"/>
        <end position="274"/>
    </location>
</feature>
<dbReference type="PANTHER" id="PTHR32309:SF13">
    <property type="entry name" value="FERRIC ENTEROBACTIN TRANSPORT PROTEIN FEPE"/>
    <property type="match status" value="1"/>
</dbReference>
<organism evidence="11 12">
    <name type="scientific">Psychrosphaera algicola</name>
    <dbReference type="NCBI Taxonomy" id="3023714"/>
    <lineage>
        <taxon>Bacteria</taxon>
        <taxon>Pseudomonadati</taxon>
        <taxon>Pseudomonadota</taxon>
        <taxon>Gammaproteobacteria</taxon>
        <taxon>Alteromonadales</taxon>
        <taxon>Pseudoalteromonadaceae</taxon>
        <taxon>Psychrosphaera</taxon>
    </lineage>
</organism>
<comment type="catalytic activity">
    <reaction evidence="8">
        <text>L-tyrosyl-[protein] + ATP = O-phospho-L-tyrosyl-[protein] + ADP + H(+)</text>
        <dbReference type="Rhea" id="RHEA:10596"/>
        <dbReference type="Rhea" id="RHEA-COMP:10136"/>
        <dbReference type="Rhea" id="RHEA-COMP:20101"/>
        <dbReference type="ChEBI" id="CHEBI:15378"/>
        <dbReference type="ChEBI" id="CHEBI:30616"/>
        <dbReference type="ChEBI" id="CHEBI:46858"/>
        <dbReference type="ChEBI" id="CHEBI:61978"/>
        <dbReference type="ChEBI" id="CHEBI:456216"/>
        <dbReference type="EC" id="2.7.10.2"/>
    </reaction>
</comment>
<accession>A0ABT5FEU3</accession>
<evidence type="ECO:0000256" key="8">
    <source>
        <dbReference type="ARBA" id="ARBA00051245"/>
    </source>
</evidence>
<evidence type="ECO:0000256" key="7">
    <source>
        <dbReference type="ARBA" id="ARBA00023137"/>
    </source>
</evidence>
<dbReference type="SUPFAM" id="SSF52540">
    <property type="entry name" value="P-loop containing nucleoside triphosphate hydrolases"/>
    <property type="match status" value="1"/>
</dbReference>
<feature type="region of interest" description="Disordered" evidence="9">
    <location>
        <begin position="1"/>
        <end position="30"/>
    </location>
</feature>
<keyword evidence="7" id="KW-0829">Tyrosine-protein kinase</keyword>
<protein>
    <recommendedName>
        <fullName evidence="2">non-specific protein-tyrosine kinase</fullName>
        <ecNumber evidence="2">2.7.10.2</ecNumber>
    </recommendedName>
</protein>